<evidence type="ECO:0000256" key="1">
    <source>
        <dbReference type="SAM" id="MobiDB-lite"/>
    </source>
</evidence>
<feature type="compositionally biased region" description="Basic and acidic residues" evidence="1">
    <location>
        <begin position="140"/>
        <end position="150"/>
    </location>
</feature>
<comment type="caution">
    <text evidence="2">The sequence shown here is derived from an EMBL/GenBank/DDBJ whole genome shotgun (WGS) entry which is preliminary data.</text>
</comment>
<dbReference type="OrthoDB" id="5383839at2759"/>
<feature type="compositionally biased region" description="Acidic residues" evidence="1">
    <location>
        <begin position="104"/>
        <end position="126"/>
    </location>
</feature>
<reference evidence="2" key="1">
    <citation type="submission" date="2021-03" db="EMBL/GenBank/DDBJ databases">
        <authorList>
            <person name="Tagirdzhanova G."/>
        </authorList>
    </citation>
    <scope>NUCLEOTIDE SEQUENCE</scope>
</reference>
<accession>A0A8H3G238</accession>
<dbReference type="AlphaFoldDB" id="A0A8H3G238"/>
<name>A0A8H3G238_9LECA</name>
<feature type="region of interest" description="Disordered" evidence="1">
    <location>
        <begin position="233"/>
        <end position="297"/>
    </location>
</feature>
<organism evidence="2 3">
    <name type="scientific">Heterodermia speciosa</name>
    <dbReference type="NCBI Taxonomy" id="116794"/>
    <lineage>
        <taxon>Eukaryota</taxon>
        <taxon>Fungi</taxon>
        <taxon>Dikarya</taxon>
        <taxon>Ascomycota</taxon>
        <taxon>Pezizomycotina</taxon>
        <taxon>Lecanoromycetes</taxon>
        <taxon>OSLEUM clade</taxon>
        <taxon>Lecanoromycetidae</taxon>
        <taxon>Caliciales</taxon>
        <taxon>Physciaceae</taxon>
        <taxon>Heterodermia</taxon>
    </lineage>
</organism>
<gene>
    <name evidence="2" type="ORF">HETSPECPRED_009689</name>
</gene>
<dbReference type="EMBL" id="CAJPDS010000080">
    <property type="protein sequence ID" value="CAF9935179.1"/>
    <property type="molecule type" value="Genomic_DNA"/>
</dbReference>
<evidence type="ECO:0000313" key="3">
    <source>
        <dbReference type="Proteomes" id="UP000664521"/>
    </source>
</evidence>
<feature type="region of interest" description="Disordered" evidence="1">
    <location>
        <begin position="97"/>
        <end position="155"/>
    </location>
</feature>
<sequence length="297" mass="32932">MTRLPLVWNREHDKFVCYCEGLGNVPIEAIAKSVKARFPELNVVSLSILAVERRIMALDEQLNDYFVRGMEQAIIREEKAGYIIPPYDDEIYAVKEESKSREVTEEDITDDDHEDNDDDHDEDTANEDERPVQEMAVDNRAPHVEEDKRQSGISLLKPVTYNARGSNAGQRPNLVEGSGEIRQTIREVKQGKENRDYVIPIRRPTPDGLAPSGTSAILSRRAGLKDSGSLASLNYTGDGATSSSFDAVGGGLQIPRSESIPRSVLSPGHGFNAVPRSYLPRHVNRTPTPQSNLHASD</sequence>
<evidence type="ECO:0000313" key="2">
    <source>
        <dbReference type="EMBL" id="CAF9935179.1"/>
    </source>
</evidence>
<dbReference type="Proteomes" id="UP000664521">
    <property type="component" value="Unassembled WGS sequence"/>
</dbReference>
<feature type="compositionally biased region" description="Polar residues" evidence="1">
    <location>
        <begin position="233"/>
        <end position="245"/>
    </location>
</feature>
<protein>
    <submittedName>
        <fullName evidence="2">Uncharacterized protein</fullName>
    </submittedName>
</protein>
<feature type="compositionally biased region" description="Polar residues" evidence="1">
    <location>
        <begin position="285"/>
        <end position="297"/>
    </location>
</feature>
<keyword evidence="3" id="KW-1185">Reference proteome</keyword>
<proteinExistence type="predicted"/>